<evidence type="ECO:0000313" key="2">
    <source>
        <dbReference type="Proteomes" id="UP000886998"/>
    </source>
</evidence>
<organism evidence="1 2">
    <name type="scientific">Trichonephila inaurata madagascariensis</name>
    <dbReference type="NCBI Taxonomy" id="2747483"/>
    <lineage>
        <taxon>Eukaryota</taxon>
        <taxon>Metazoa</taxon>
        <taxon>Ecdysozoa</taxon>
        <taxon>Arthropoda</taxon>
        <taxon>Chelicerata</taxon>
        <taxon>Arachnida</taxon>
        <taxon>Araneae</taxon>
        <taxon>Araneomorphae</taxon>
        <taxon>Entelegynae</taxon>
        <taxon>Araneoidea</taxon>
        <taxon>Nephilidae</taxon>
        <taxon>Trichonephila</taxon>
        <taxon>Trichonephila inaurata</taxon>
    </lineage>
</organism>
<protein>
    <submittedName>
        <fullName evidence="1">Uncharacterized protein</fullName>
    </submittedName>
</protein>
<sequence length="105" mass="11768">MMKNLSFLAVEEVVHTREIAVRRVSASNHMAPIVLPSGIFLTLSNVSKLLQLSADIGFDQAVTPILRLQTLLMMVNKRSLSSSSKSLFLIRRNLTLYGVSDHWRS</sequence>
<reference evidence="1" key="1">
    <citation type="submission" date="2020-08" db="EMBL/GenBank/DDBJ databases">
        <title>Multicomponent nature underlies the extraordinary mechanical properties of spider dragline silk.</title>
        <authorList>
            <person name="Kono N."/>
            <person name="Nakamura H."/>
            <person name="Mori M."/>
            <person name="Yoshida Y."/>
            <person name="Ohtoshi R."/>
            <person name="Malay A.D."/>
            <person name="Moran D.A.P."/>
            <person name="Tomita M."/>
            <person name="Numata K."/>
            <person name="Arakawa K."/>
        </authorList>
    </citation>
    <scope>NUCLEOTIDE SEQUENCE</scope>
</reference>
<dbReference type="AlphaFoldDB" id="A0A8X6XHA0"/>
<accession>A0A8X6XHA0</accession>
<proteinExistence type="predicted"/>
<name>A0A8X6XHA0_9ARAC</name>
<comment type="caution">
    <text evidence="1">The sequence shown here is derived from an EMBL/GenBank/DDBJ whole genome shotgun (WGS) entry which is preliminary data.</text>
</comment>
<evidence type="ECO:0000313" key="1">
    <source>
        <dbReference type="EMBL" id="GFY53600.1"/>
    </source>
</evidence>
<keyword evidence="2" id="KW-1185">Reference proteome</keyword>
<dbReference type="EMBL" id="BMAV01009394">
    <property type="protein sequence ID" value="GFY53600.1"/>
    <property type="molecule type" value="Genomic_DNA"/>
</dbReference>
<gene>
    <name evidence="1" type="ORF">TNIN_237021</name>
</gene>
<dbReference type="Proteomes" id="UP000886998">
    <property type="component" value="Unassembled WGS sequence"/>
</dbReference>